<dbReference type="InterPro" id="IPR006311">
    <property type="entry name" value="TAT_signal"/>
</dbReference>
<dbReference type="Pfam" id="PF13668">
    <property type="entry name" value="Ferritin_2"/>
    <property type="match status" value="1"/>
</dbReference>
<evidence type="ECO:0000313" key="2">
    <source>
        <dbReference type="EMBL" id="ADV67817.1"/>
    </source>
</evidence>
<dbReference type="SUPFAM" id="SSF47240">
    <property type="entry name" value="Ferritin-like"/>
    <property type="match status" value="1"/>
</dbReference>
<dbReference type="Proteomes" id="UP000008635">
    <property type="component" value="Chromosome"/>
</dbReference>
<evidence type="ECO:0000256" key="1">
    <source>
        <dbReference type="SAM" id="MobiDB-lite"/>
    </source>
</evidence>
<dbReference type="InterPro" id="IPR009078">
    <property type="entry name" value="Ferritin-like_SF"/>
</dbReference>
<dbReference type="PANTHER" id="PTHR31694">
    <property type="entry name" value="DESICCATION-LIKE PROTEIN"/>
    <property type="match status" value="1"/>
</dbReference>
<reference evidence="2 3" key="1">
    <citation type="journal article" date="2011" name="Stand. Genomic Sci.">
        <title>Complete genome sequence of Deinococcus maricopensis type strain (LB-34).</title>
        <authorList>
            <person name="Pukall R."/>
            <person name="Zeytun A."/>
            <person name="Lucas S."/>
            <person name="Lapidus A."/>
            <person name="Hammon N."/>
            <person name="Deshpande S."/>
            <person name="Nolan M."/>
            <person name="Cheng J.F."/>
            <person name="Pitluck S."/>
            <person name="Liolios K."/>
            <person name="Pagani I."/>
            <person name="Mikhailova N."/>
            <person name="Ivanova N."/>
            <person name="Mavromatis K."/>
            <person name="Pati A."/>
            <person name="Tapia R."/>
            <person name="Han C."/>
            <person name="Goodwin L."/>
            <person name="Chen A."/>
            <person name="Palaniappan K."/>
            <person name="Land M."/>
            <person name="Hauser L."/>
            <person name="Chang Y.J."/>
            <person name="Jeffries C.D."/>
            <person name="Brambilla E.M."/>
            <person name="Rohde M."/>
            <person name="Goker M."/>
            <person name="Detter J.C."/>
            <person name="Woyke T."/>
            <person name="Bristow J."/>
            <person name="Eisen J.A."/>
            <person name="Markowitz V."/>
            <person name="Hugenholtz P."/>
            <person name="Kyrpides N.C."/>
            <person name="Klenk H.P."/>
        </authorList>
    </citation>
    <scope>NUCLEOTIDE SEQUENCE [LARGE SCALE GENOMIC DNA]</scope>
    <source>
        <strain evidence="3">DSM 21211 / LMG 22137 / NRRL B-23946 / LB-34</strain>
    </source>
</reference>
<dbReference type="HOGENOM" id="CLU_056689_1_0_0"/>
<protein>
    <submittedName>
        <fullName evidence="2">Twin-arginine translocation pathway signal</fullName>
    </submittedName>
</protein>
<sequence length="311" mass="32759" precursor="true">MSPEGTTPHAPTSRRQFLRGLGVAGAGVALASCAPSTTPRADKPNLDVDILNFALNLEYLETAFYLMATGRIRELGGLGGNAEIRVPDGVTGLAPMTFQSGDIRDFANELATNELSHVRFLIQTITALGGVPIPRPVLDIGPAFTAAANAATGGRITDFNPFRDDTSFLLASHTLEDVGVTAYKGASPLIRDRKPGGVLEQAAGILAVEGYHMGSTRYQLYKRRAQEVAPGLTVAQVSKGISDLRDSLDGAADKDQGIADAPRPNESNIVPTDENGVAFSRAPREVLNIVYQKADAASGGFFPNGVNGNLK</sequence>
<feature type="region of interest" description="Disordered" evidence="1">
    <location>
        <begin position="251"/>
        <end position="276"/>
    </location>
</feature>
<proteinExistence type="predicted"/>
<dbReference type="AlphaFoldDB" id="E8U9S8"/>
<evidence type="ECO:0000313" key="3">
    <source>
        <dbReference type="Proteomes" id="UP000008635"/>
    </source>
</evidence>
<dbReference type="OrthoDB" id="954262at2"/>
<dbReference type="PANTHER" id="PTHR31694:SF26">
    <property type="entry name" value="OS05G0151100 PROTEIN"/>
    <property type="match status" value="1"/>
</dbReference>
<dbReference type="PROSITE" id="PS51318">
    <property type="entry name" value="TAT"/>
    <property type="match status" value="1"/>
</dbReference>
<dbReference type="STRING" id="709986.Deima_2177"/>
<dbReference type="InterPro" id="IPR052965">
    <property type="entry name" value="Pigment-catalase-like"/>
</dbReference>
<dbReference type="eggNOG" id="COG1633">
    <property type="taxonomic scope" value="Bacteria"/>
</dbReference>
<dbReference type="EMBL" id="CP002454">
    <property type="protein sequence ID" value="ADV67817.1"/>
    <property type="molecule type" value="Genomic_DNA"/>
</dbReference>
<name>E8U9S8_DEIML</name>
<dbReference type="RefSeq" id="WP_013557322.1">
    <property type="nucleotide sequence ID" value="NC_014958.1"/>
</dbReference>
<accession>E8U9S8</accession>
<organism evidence="2 3">
    <name type="scientific">Deinococcus maricopensis (strain DSM 21211 / LMG 22137 / NRRL B-23946 / LB-34)</name>
    <dbReference type="NCBI Taxonomy" id="709986"/>
    <lineage>
        <taxon>Bacteria</taxon>
        <taxon>Thermotogati</taxon>
        <taxon>Deinococcota</taxon>
        <taxon>Deinococci</taxon>
        <taxon>Deinococcales</taxon>
        <taxon>Deinococcaceae</taxon>
        <taxon>Deinococcus</taxon>
    </lineage>
</organism>
<gene>
    <name evidence="2" type="ordered locus">Deima_2177</name>
</gene>
<reference evidence="3" key="2">
    <citation type="submission" date="2011-01" db="EMBL/GenBank/DDBJ databases">
        <title>The complete genome of Deinococcus maricopensis DSM 21211.</title>
        <authorList>
            <consortium name="US DOE Joint Genome Institute (JGI-PGF)"/>
            <person name="Lucas S."/>
            <person name="Copeland A."/>
            <person name="Lapidus A."/>
            <person name="Goodwin L."/>
            <person name="Pitluck S."/>
            <person name="Kyrpides N."/>
            <person name="Mavromatis K."/>
            <person name="Pagani I."/>
            <person name="Ivanova N."/>
            <person name="Ovchinnikova G."/>
            <person name="Zeytun A."/>
            <person name="Detter J.C."/>
            <person name="Han C."/>
            <person name="Land M."/>
            <person name="Hauser L."/>
            <person name="Markowitz V."/>
            <person name="Cheng J.-F."/>
            <person name="Hugenholtz P."/>
            <person name="Woyke T."/>
            <person name="Wu D."/>
            <person name="Pukall R."/>
            <person name="Gehrich-Schroeter G."/>
            <person name="Brambilla E."/>
            <person name="Klenk H.-P."/>
            <person name="Eisen J.A."/>
        </authorList>
    </citation>
    <scope>NUCLEOTIDE SEQUENCE [LARGE SCALE GENOMIC DNA]</scope>
    <source>
        <strain evidence="3">DSM 21211 / LMG 22137 / NRRL B-23946 / LB-34</strain>
    </source>
</reference>
<dbReference type="NCBIfam" id="TIGR01409">
    <property type="entry name" value="TAT_signal_seq"/>
    <property type="match status" value="1"/>
</dbReference>
<dbReference type="Pfam" id="PF10518">
    <property type="entry name" value="TAT_signal"/>
    <property type="match status" value="1"/>
</dbReference>
<dbReference type="InterPro" id="IPR019546">
    <property type="entry name" value="TAT_signal_bac_arc"/>
</dbReference>
<dbReference type="KEGG" id="dmr:Deima_2177"/>
<keyword evidence="3" id="KW-1185">Reference proteome</keyword>